<sequence>MRSQVLWGIVLTALGAVIAAIAIAGPVFLLIYALPLILIGLALIVWRRREETIEAIRE</sequence>
<keyword evidence="1" id="KW-0472">Membrane</keyword>
<name>A0ABU3X2Y0_9EURY</name>
<dbReference type="RefSeq" id="WP_317065462.1">
    <property type="nucleotide sequence ID" value="NZ_WBKO01000002.1"/>
</dbReference>
<evidence type="ECO:0000313" key="3">
    <source>
        <dbReference type="Proteomes" id="UP001281203"/>
    </source>
</evidence>
<dbReference type="Proteomes" id="UP001281203">
    <property type="component" value="Unassembled WGS sequence"/>
</dbReference>
<protein>
    <submittedName>
        <fullName evidence="2">Protein BatD</fullName>
    </submittedName>
</protein>
<gene>
    <name evidence="2" type="ORF">F8E02_10370</name>
</gene>
<proteinExistence type="predicted"/>
<comment type="caution">
    <text evidence="2">The sequence shown here is derived from an EMBL/GenBank/DDBJ whole genome shotgun (WGS) entry which is preliminary data.</text>
</comment>
<accession>A0ABU3X2Y0</accession>
<dbReference type="EMBL" id="WBKO01000002">
    <property type="protein sequence ID" value="MDV2482396.1"/>
    <property type="molecule type" value="Genomic_DNA"/>
</dbReference>
<evidence type="ECO:0000256" key="1">
    <source>
        <dbReference type="SAM" id="Phobius"/>
    </source>
</evidence>
<keyword evidence="1" id="KW-1133">Transmembrane helix</keyword>
<reference evidence="2 3" key="1">
    <citation type="submission" date="2019-10" db="EMBL/GenBank/DDBJ databases">
        <title>Isolation and characterization of Methanoculleus sp. Wushi-C6 from a hot spring well.</title>
        <authorList>
            <person name="Chen S.-C."/>
            <person name="Lan Z.-H."/>
            <person name="You Y.-T."/>
            <person name="Lai M.-C."/>
        </authorList>
    </citation>
    <scope>NUCLEOTIDE SEQUENCE [LARGE SCALE GENOMIC DNA]</scope>
    <source>
        <strain evidence="2 3">Wushi-C6</strain>
    </source>
</reference>
<evidence type="ECO:0000313" key="2">
    <source>
        <dbReference type="EMBL" id="MDV2482396.1"/>
    </source>
</evidence>
<feature type="transmembrane region" description="Helical" evidence="1">
    <location>
        <begin position="29"/>
        <end position="46"/>
    </location>
</feature>
<keyword evidence="3" id="KW-1185">Reference proteome</keyword>
<keyword evidence="1" id="KW-0812">Transmembrane</keyword>
<organism evidence="2 3">
    <name type="scientific">Methanoculleus caldifontis</name>
    <dbReference type="NCBI Taxonomy" id="2651577"/>
    <lineage>
        <taxon>Archaea</taxon>
        <taxon>Methanobacteriati</taxon>
        <taxon>Methanobacteriota</taxon>
        <taxon>Stenosarchaea group</taxon>
        <taxon>Methanomicrobia</taxon>
        <taxon>Methanomicrobiales</taxon>
        <taxon>Methanomicrobiaceae</taxon>
        <taxon>Methanoculleus</taxon>
    </lineage>
</organism>